<evidence type="ECO:0000256" key="2">
    <source>
        <dbReference type="ARBA" id="ARBA00022730"/>
    </source>
</evidence>
<evidence type="ECO:0000313" key="9">
    <source>
        <dbReference type="Proteomes" id="UP000008672"/>
    </source>
</evidence>
<reference evidence="9" key="1">
    <citation type="submission" date="2011-08" db="EMBL/GenBank/DDBJ databases">
        <title>The draft genome of Latimeria chalumnae.</title>
        <authorList>
            <person name="Di Palma F."/>
            <person name="Alfoldi J."/>
            <person name="Johnson J."/>
            <person name="Berlin A."/>
            <person name="Gnerre S."/>
            <person name="Jaffe D."/>
            <person name="MacCallum I."/>
            <person name="Young S."/>
            <person name="Walker B.J."/>
            <person name="Lander E."/>
            <person name="Lindblad-Toh K."/>
        </authorList>
    </citation>
    <scope>NUCLEOTIDE SEQUENCE [LARGE SCALE GENOMIC DNA]</scope>
    <source>
        <strain evidence="9">Wild caught</strain>
    </source>
</reference>
<evidence type="ECO:0000256" key="1">
    <source>
        <dbReference type="ARBA" id="ARBA00005636"/>
    </source>
</evidence>
<dbReference type="EMBL" id="AFYH01203544">
    <property type="status" value="NOT_ANNOTATED_CDS"/>
    <property type="molecule type" value="Genomic_DNA"/>
</dbReference>
<proteinExistence type="inferred from homology"/>
<sequence length="260" mass="28211">MEYVIRRQREGVGSVFMAHKQVTKVRVVDFAGRHGYCKGINNVCCSLSWPQWCSGQSCILKPSTCSKNRTELFAAAEGHTGQLIYCGKKAQLNIGNVLPVSTMPEGIIVYCLKKKPGDCGRLSLVSGNYVTIISHNPDAPPPKKKSHLKLPSGTRKVVSSADRAIAGAVSGGDHIDNKAILEAGCAYHKNKVKRNYWPHVHGLTMNAAEHSFGGGKHQVMCTGKPSTARGDAAAGCKVKVNAVHHTDKMRPDKSLRKKNR</sequence>
<accession>H3AA59</accession>
<dbReference type="InterPro" id="IPR008991">
    <property type="entry name" value="Translation_prot_SH3-like_sf"/>
</dbReference>
<dbReference type="FunFam" id="2.30.30.30:FF:000006">
    <property type="entry name" value="60S ribosomal protein L8"/>
    <property type="match status" value="1"/>
</dbReference>
<dbReference type="InterPro" id="IPR022669">
    <property type="entry name" value="Ribosomal_uL2_C"/>
</dbReference>
<dbReference type="SUPFAM" id="SSF50104">
    <property type="entry name" value="Translation proteins SH3-like domain"/>
    <property type="match status" value="1"/>
</dbReference>
<keyword evidence="2" id="KW-0699">rRNA-binding</keyword>
<dbReference type="STRING" id="7897.ENSLACP00000006530"/>
<dbReference type="Gene3D" id="4.10.950.10">
    <property type="entry name" value="Ribosomal protein L2, domain 3"/>
    <property type="match status" value="1"/>
</dbReference>
<dbReference type="HOGENOM" id="CLU_036235_0_2_1"/>
<keyword evidence="3" id="KW-0689">Ribosomal protein</keyword>
<dbReference type="GO" id="GO:0002181">
    <property type="term" value="P:cytoplasmic translation"/>
    <property type="evidence" value="ECO:0007669"/>
    <property type="project" value="TreeGrafter"/>
</dbReference>
<keyword evidence="4" id="KW-0687">Ribonucleoprotein</keyword>
<dbReference type="PANTHER" id="PTHR13691">
    <property type="entry name" value="RIBOSOMAL PROTEIN L2"/>
    <property type="match status" value="1"/>
</dbReference>
<dbReference type="GO" id="GO:0003735">
    <property type="term" value="F:structural constituent of ribosome"/>
    <property type="evidence" value="ECO:0007669"/>
    <property type="project" value="InterPro"/>
</dbReference>
<dbReference type="Pfam" id="PF03947">
    <property type="entry name" value="Ribosomal_L2_C"/>
    <property type="match status" value="1"/>
</dbReference>
<dbReference type="Proteomes" id="UP000008672">
    <property type="component" value="Unassembled WGS sequence"/>
</dbReference>
<dbReference type="OMA" id="EAGCAYH"/>
<evidence type="ECO:0000256" key="6">
    <source>
        <dbReference type="ARBA" id="ARBA00035350"/>
    </source>
</evidence>
<dbReference type="GO" id="GO:0019843">
    <property type="term" value="F:rRNA binding"/>
    <property type="evidence" value="ECO:0007669"/>
    <property type="project" value="UniProtKB-KW"/>
</dbReference>
<evidence type="ECO:0000256" key="5">
    <source>
        <dbReference type="ARBA" id="ARBA00035242"/>
    </source>
</evidence>
<dbReference type="AlphaFoldDB" id="H3AA59"/>
<dbReference type="InterPro" id="IPR014722">
    <property type="entry name" value="Rib_uL2_dom2"/>
</dbReference>
<dbReference type="InParanoid" id="H3AA59"/>
<dbReference type="PANTHER" id="PTHR13691:SF16">
    <property type="entry name" value="LARGE RIBOSOMAL SUBUNIT PROTEIN UL2"/>
    <property type="match status" value="1"/>
</dbReference>
<reference evidence="8" key="3">
    <citation type="submission" date="2025-09" db="UniProtKB">
        <authorList>
            <consortium name="Ensembl"/>
        </authorList>
    </citation>
    <scope>IDENTIFICATION</scope>
</reference>
<feature type="domain" description="Large ribosomal subunit protein uL2 C-terminal" evidence="7">
    <location>
        <begin position="92"/>
        <end position="225"/>
    </location>
</feature>
<dbReference type="eggNOG" id="KOG2309">
    <property type="taxonomic scope" value="Eukaryota"/>
</dbReference>
<keyword evidence="2" id="KW-0694">RNA-binding</keyword>
<protein>
    <recommendedName>
        <fullName evidence="5">Large ribosomal subunit protein uL2</fullName>
    </recommendedName>
    <alternativeName>
        <fullName evidence="6">60S ribosomal protein L8</fullName>
    </alternativeName>
</protein>
<dbReference type="GeneTree" id="ENSGT00940000153244"/>
<dbReference type="Ensembl" id="ENSLACT00000006583.1">
    <property type="protein sequence ID" value="ENSLACP00000006530.1"/>
    <property type="gene ID" value="ENSLACG00000005788.1"/>
</dbReference>
<dbReference type="InterPro" id="IPR014726">
    <property type="entry name" value="Ribosomal_uL2_dom3"/>
</dbReference>
<keyword evidence="9" id="KW-1185">Reference proteome</keyword>
<reference evidence="8" key="2">
    <citation type="submission" date="2025-08" db="UniProtKB">
        <authorList>
            <consortium name="Ensembl"/>
        </authorList>
    </citation>
    <scope>IDENTIFICATION</scope>
</reference>
<dbReference type="GO" id="GO:0022625">
    <property type="term" value="C:cytosolic large ribosomal subunit"/>
    <property type="evidence" value="ECO:0007669"/>
    <property type="project" value="TreeGrafter"/>
</dbReference>
<name>H3AA59_LATCH</name>
<evidence type="ECO:0000313" key="8">
    <source>
        <dbReference type="Ensembl" id="ENSLACP00000006530.1"/>
    </source>
</evidence>
<comment type="similarity">
    <text evidence="1">Belongs to the universal ribosomal protein uL2 family.</text>
</comment>
<evidence type="ECO:0000259" key="7">
    <source>
        <dbReference type="SMART" id="SM01382"/>
    </source>
</evidence>
<evidence type="ECO:0000256" key="3">
    <source>
        <dbReference type="ARBA" id="ARBA00022980"/>
    </source>
</evidence>
<evidence type="ECO:0000256" key="4">
    <source>
        <dbReference type="ARBA" id="ARBA00023274"/>
    </source>
</evidence>
<dbReference type="Gene3D" id="2.30.30.30">
    <property type="match status" value="1"/>
</dbReference>
<dbReference type="InterPro" id="IPR002171">
    <property type="entry name" value="Ribosomal_uL2"/>
</dbReference>
<dbReference type="SMART" id="SM01382">
    <property type="entry name" value="Ribosomal_L2_C"/>
    <property type="match status" value="1"/>
</dbReference>
<organism evidence="8 9">
    <name type="scientific">Latimeria chalumnae</name>
    <name type="common">Coelacanth</name>
    <dbReference type="NCBI Taxonomy" id="7897"/>
    <lineage>
        <taxon>Eukaryota</taxon>
        <taxon>Metazoa</taxon>
        <taxon>Chordata</taxon>
        <taxon>Craniata</taxon>
        <taxon>Vertebrata</taxon>
        <taxon>Euteleostomi</taxon>
        <taxon>Coelacanthiformes</taxon>
        <taxon>Coelacanthidae</taxon>
        <taxon>Latimeria</taxon>
    </lineage>
</organism>